<dbReference type="Pfam" id="PF04023">
    <property type="entry name" value="FeoA"/>
    <property type="match status" value="1"/>
</dbReference>
<feature type="domain" description="FeoB-type G" evidence="2">
    <location>
        <begin position="106"/>
        <end position="179"/>
    </location>
</feature>
<dbReference type="AlphaFoldDB" id="A0A9D1M603"/>
<evidence type="ECO:0000256" key="1">
    <source>
        <dbReference type="ARBA" id="ARBA00023004"/>
    </source>
</evidence>
<dbReference type="PRINTS" id="PR00326">
    <property type="entry name" value="GTP1OBG"/>
</dbReference>
<dbReference type="GO" id="GO:0015093">
    <property type="term" value="F:ferrous iron transmembrane transporter activity"/>
    <property type="evidence" value="ECO:0007669"/>
    <property type="project" value="TreeGrafter"/>
</dbReference>
<dbReference type="EMBL" id="DVNA01000011">
    <property type="protein sequence ID" value="HIU54284.1"/>
    <property type="molecule type" value="Genomic_DNA"/>
</dbReference>
<dbReference type="Gene3D" id="3.40.50.300">
    <property type="entry name" value="P-loop containing nucleotide triphosphate hydrolases"/>
    <property type="match status" value="1"/>
</dbReference>
<comment type="caution">
    <text evidence="3">The sequence shown here is derived from an EMBL/GenBank/DDBJ whole genome shotgun (WGS) entry which is preliminary data.</text>
</comment>
<dbReference type="InterPro" id="IPR027417">
    <property type="entry name" value="P-loop_NTPase"/>
</dbReference>
<dbReference type="GO" id="GO:0005886">
    <property type="term" value="C:plasma membrane"/>
    <property type="evidence" value="ECO:0007669"/>
    <property type="project" value="TreeGrafter"/>
</dbReference>
<reference evidence="3" key="2">
    <citation type="journal article" date="2021" name="PeerJ">
        <title>Extensive microbial diversity within the chicken gut microbiome revealed by metagenomics and culture.</title>
        <authorList>
            <person name="Gilroy R."/>
            <person name="Ravi A."/>
            <person name="Getino M."/>
            <person name="Pursley I."/>
            <person name="Horton D.L."/>
            <person name="Alikhan N.F."/>
            <person name="Baker D."/>
            <person name="Gharbi K."/>
            <person name="Hall N."/>
            <person name="Watson M."/>
            <person name="Adriaenssens E.M."/>
            <person name="Foster-Nyarko E."/>
            <person name="Jarju S."/>
            <person name="Secka A."/>
            <person name="Antonio M."/>
            <person name="Oren A."/>
            <person name="Chaudhuri R.R."/>
            <person name="La Ragione R."/>
            <person name="Hildebrand F."/>
            <person name="Pallen M.J."/>
        </authorList>
    </citation>
    <scope>NUCLEOTIDE SEQUENCE</scope>
    <source>
        <strain evidence="3">CHK158-818</strain>
    </source>
</reference>
<dbReference type="InterPro" id="IPR038157">
    <property type="entry name" value="FeoA_core_dom"/>
</dbReference>
<dbReference type="InterPro" id="IPR005225">
    <property type="entry name" value="Small_GTP-bd"/>
</dbReference>
<dbReference type="InterPro" id="IPR006073">
    <property type="entry name" value="GTP-bd"/>
</dbReference>
<accession>A0A9D1M603</accession>
<evidence type="ECO:0000259" key="2">
    <source>
        <dbReference type="PROSITE" id="PS51711"/>
    </source>
</evidence>
<gene>
    <name evidence="3" type="ORF">IAB03_00585</name>
</gene>
<dbReference type="InterPro" id="IPR030389">
    <property type="entry name" value="G_FEOB_dom"/>
</dbReference>
<protein>
    <submittedName>
        <fullName evidence="3">FeoA domain-containing protein</fullName>
    </submittedName>
</protein>
<dbReference type="SMART" id="SM00899">
    <property type="entry name" value="FeoA"/>
    <property type="match status" value="1"/>
</dbReference>
<dbReference type="PANTHER" id="PTHR43185:SF1">
    <property type="entry name" value="FE(2+) TRANSPORTER FEOB"/>
    <property type="match status" value="1"/>
</dbReference>
<dbReference type="InterPro" id="IPR008988">
    <property type="entry name" value="Transcriptional_repressor_C"/>
</dbReference>
<sequence>MRLSNLKNGEEGIIVKVLGHGAFRKRILEMGFVKGKKVTVLQNAPLKDPIKYKIMDYEVSLRQSEASMIEVITPEEAQEMNGSTVLPDNPDKEMFLHTLAHKQERTINVALVGNPNCGKTSLFNYVSGMHEHVGNYSGVTVDAKKGFFEYNEYRFNIYDLPGTYSLSAYTPEELYVRHH</sequence>
<reference evidence="3" key="1">
    <citation type="submission" date="2020-10" db="EMBL/GenBank/DDBJ databases">
        <authorList>
            <person name="Gilroy R."/>
        </authorList>
    </citation>
    <scope>NUCLEOTIDE SEQUENCE</scope>
    <source>
        <strain evidence="3">CHK158-818</strain>
    </source>
</reference>
<dbReference type="PANTHER" id="PTHR43185">
    <property type="entry name" value="FERROUS IRON TRANSPORT PROTEIN B"/>
    <property type="match status" value="1"/>
</dbReference>
<dbReference type="SUPFAM" id="SSF52540">
    <property type="entry name" value="P-loop containing nucleoside triphosphate hydrolases"/>
    <property type="match status" value="1"/>
</dbReference>
<name>A0A9D1M603_9BACT</name>
<feature type="non-terminal residue" evidence="3">
    <location>
        <position position="179"/>
    </location>
</feature>
<dbReference type="GO" id="GO:0046914">
    <property type="term" value="F:transition metal ion binding"/>
    <property type="evidence" value="ECO:0007669"/>
    <property type="project" value="InterPro"/>
</dbReference>
<evidence type="ECO:0000313" key="3">
    <source>
        <dbReference type="EMBL" id="HIU54284.1"/>
    </source>
</evidence>
<dbReference type="Proteomes" id="UP000824112">
    <property type="component" value="Unassembled WGS sequence"/>
</dbReference>
<dbReference type="PROSITE" id="PS51711">
    <property type="entry name" value="G_FEOB"/>
    <property type="match status" value="1"/>
</dbReference>
<organism evidence="3 4">
    <name type="scientific">Candidatus Gallibacteroides avistercoris</name>
    <dbReference type="NCBI Taxonomy" id="2840833"/>
    <lineage>
        <taxon>Bacteria</taxon>
        <taxon>Pseudomonadati</taxon>
        <taxon>Bacteroidota</taxon>
        <taxon>Bacteroidia</taxon>
        <taxon>Bacteroidales</taxon>
        <taxon>Bacteroidaceae</taxon>
        <taxon>Bacteroidaceae incertae sedis</taxon>
        <taxon>Candidatus Gallibacteroides</taxon>
    </lineage>
</organism>
<dbReference type="SUPFAM" id="SSF50037">
    <property type="entry name" value="C-terminal domain of transcriptional repressors"/>
    <property type="match status" value="1"/>
</dbReference>
<evidence type="ECO:0000313" key="4">
    <source>
        <dbReference type="Proteomes" id="UP000824112"/>
    </source>
</evidence>
<proteinExistence type="predicted"/>
<dbReference type="Pfam" id="PF02421">
    <property type="entry name" value="FeoB_N"/>
    <property type="match status" value="1"/>
</dbReference>
<dbReference type="GO" id="GO:0005525">
    <property type="term" value="F:GTP binding"/>
    <property type="evidence" value="ECO:0007669"/>
    <property type="project" value="InterPro"/>
</dbReference>
<dbReference type="InterPro" id="IPR050860">
    <property type="entry name" value="FeoB_GTPase"/>
</dbReference>
<dbReference type="NCBIfam" id="TIGR00231">
    <property type="entry name" value="small_GTP"/>
    <property type="match status" value="1"/>
</dbReference>
<dbReference type="InterPro" id="IPR007167">
    <property type="entry name" value="Fe-transptr_FeoA-like"/>
</dbReference>
<dbReference type="Gene3D" id="2.30.30.90">
    <property type="match status" value="1"/>
</dbReference>
<keyword evidence="1" id="KW-0408">Iron</keyword>